<comment type="caution">
    <text evidence="1">The sequence shown here is derived from an EMBL/GenBank/DDBJ whole genome shotgun (WGS) entry which is preliminary data.</text>
</comment>
<proteinExistence type="predicted"/>
<protein>
    <submittedName>
        <fullName evidence="1">Uncharacterized protein</fullName>
    </submittedName>
</protein>
<evidence type="ECO:0000313" key="2">
    <source>
        <dbReference type="Proteomes" id="UP001066276"/>
    </source>
</evidence>
<reference evidence="1" key="1">
    <citation type="journal article" date="2022" name="bioRxiv">
        <title>Sequencing and chromosome-scale assembly of the giantPleurodeles waltlgenome.</title>
        <authorList>
            <person name="Brown T."/>
            <person name="Elewa A."/>
            <person name="Iarovenko S."/>
            <person name="Subramanian E."/>
            <person name="Araus A.J."/>
            <person name="Petzold A."/>
            <person name="Susuki M."/>
            <person name="Suzuki K.-i.T."/>
            <person name="Hayashi T."/>
            <person name="Toyoda A."/>
            <person name="Oliveira C."/>
            <person name="Osipova E."/>
            <person name="Leigh N.D."/>
            <person name="Simon A."/>
            <person name="Yun M.H."/>
        </authorList>
    </citation>
    <scope>NUCLEOTIDE SEQUENCE</scope>
    <source>
        <strain evidence="1">20211129_DDA</strain>
        <tissue evidence="1">Liver</tissue>
    </source>
</reference>
<dbReference type="EMBL" id="JANPWB010000015">
    <property type="protein sequence ID" value="KAJ1089842.1"/>
    <property type="molecule type" value="Genomic_DNA"/>
</dbReference>
<sequence>MERPEACVLRRVPCVQFDDRMGEFCRGLKFLLKILMCDAKFIWPDDDPVNNKGRNFISACLDEWTQALIIVVFSDSLWFLCNMFFDLSFCLFYTVYCPCKVC</sequence>
<dbReference type="Proteomes" id="UP001066276">
    <property type="component" value="Chromosome 11"/>
</dbReference>
<dbReference type="AlphaFoldDB" id="A0AAV7LFM8"/>
<organism evidence="1 2">
    <name type="scientific">Pleurodeles waltl</name>
    <name type="common">Iberian ribbed newt</name>
    <dbReference type="NCBI Taxonomy" id="8319"/>
    <lineage>
        <taxon>Eukaryota</taxon>
        <taxon>Metazoa</taxon>
        <taxon>Chordata</taxon>
        <taxon>Craniata</taxon>
        <taxon>Vertebrata</taxon>
        <taxon>Euteleostomi</taxon>
        <taxon>Amphibia</taxon>
        <taxon>Batrachia</taxon>
        <taxon>Caudata</taxon>
        <taxon>Salamandroidea</taxon>
        <taxon>Salamandridae</taxon>
        <taxon>Pleurodelinae</taxon>
        <taxon>Pleurodeles</taxon>
    </lineage>
</organism>
<evidence type="ECO:0000313" key="1">
    <source>
        <dbReference type="EMBL" id="KAJ1089842.1"/>
    </source>
</evidence>
<accession>A0AAV7LFM8</accession>
<keyword evidence="2" id="KW-1185">Reference proteome</keyword>
<name>A0AAV7LFM8_PLEWA</name>
<gene>
    <name evidence="1" type="ORF">NDU88_002986</name>
</gene>